<feature type="compositionally biased region" description="Basic and acidic residues" evidence="1">
    <location>
        <begin position="479"/>
        <end position="493"/>
    </location>
</feature>
<feature type="compositionally biased region" description="Polar residues" evidence="1">
    <location>
        <begin position="357"/>
        <end position="367"/>
    </location>
</feature>
<organism evidence="3 4">
    <name type="scientific">Pythium insidiosum</name>
    <name type="common">Pythiosis disease agent</name>
    <dbReference type="NCBI Taxonomy" id="114742"/>
    <lineage>
        <taxon>Eukaryota</taxon>
        <taxon>Sar</taxon>
        <taxon>Stramenopiles</taxon>
        <taxon>Oomycota</taxon>
        <taxon>Peronosporomycetes</taxon>
        <taxon>Pythiales</taxon>
        <taxon>Pythiaceae</taxon>
        <taxon>Pythium</taxon>
    </lineage>
</organism>
<dbReference type="Gene3D" id="2.60.40.150">
    <property type="entry name" value="C2 domain"/>
    <property type="match status" value="1"/>
</dbReference>
<feature type="compositionally biased region" description="Low complexity" evidence="1">
    <location>
        <begin position="426"/>
        <end position="454"/>
    </location>
</feature>
<evidence type="ECO:0000313" key="4">
    <source>
        <dbReference type="Proteomes" id="UP001209570"/>
    </source>
</evidence>
<feature type="domain" description="C2" evidence="2">
    <location>
        <begin position="4"/>
        <end position="142"/>
    </location>
</feature>
<dbReference type="SUPFAM" id="SSF49562">
    <property type="entry name" value="C2 domain (Calcium/lipid-binding domain, CaLB)"/>
    <property type="match status" value="1"/>
</dbReference>
<feature type="region of interest" description="Disordered" evidence="1">
    <location>
        <begin position="280"/>
        <end position="327"/>
    </location>
</feature>
<dbReference type="PROSITE" id="PS50004">
    <property type="entry name" value="C2"/>
    <property type="match status" value="1"/>
</dbReference>
<dbReference type="EMBL" id="JAKCXM010000050">
    <property type="protein sequence ID" value="KAJ0405090.1"/>
    <property type="molecule type" value="Genomic_DNA"/>
</dbReference>
<keyword evidence="4" id="KW-1185">Reference proteome</keyword>
<gene>
    <name evidence="3" type="ORF">P43SY_000501</name>
</gene>
<reference evidence="3" key="1">
    <citation type="submission" date="2021-12" db="EMBL/GenBank/DDBJ databases">
        <title>Prjna785345.</title>
        <authorList>
            <person name="Rujirawat T."/>
            <person name="Krajaejun T."/>
        </authorList>
    </citation>
    <scope>NUCLEOTIDE SEQUENCE</scope>
    <source>
        <strain evidence="3">Pi057C3</strain>
    </source>
</reference>
<feature type="compositionally biased region" description="Basic and acidic residues" evidence="1">
    <location>
        <begin position="385"/>
        <end position="398"/>
    </location>
</feature>
<feature type="region of interest" description="Disordered" evidence="1">
    <location>
        <begin position="216"/>
        <end position="255"/>
    </location>
</feature>
<evidence type="ECO:0000313" key="3">
    <source>
        <dbReference type="EMBL" id="KAJ0405090.1"/>
    </source>
</evidence>
<feature type="compositionally biased region" description="Basic and acidic residues" evidence="1">
    <location>
        <begin position="229"/>
        <end position="255"/>
    </location>
</feature>
<dbReference type="Pfam" id="PF00168">
    <property type="entry name" value="C2"/>
    <property type="match status" value="1"/>
</dbReference>
<feature type="region of interest" description="Disordered" evidence="1">
    <location>
        <begin position="343"/>
        <end position="530"/>
    </location>
</feature>
<evidence type="ECO:0000259" key="2">
    <source>
        <dbReference type="PROSITE" id="PS50004"/>
    </source>
</evidence>
<dbReference type="AlphaFoldDB" id="A0AAD5LNS2"/>
<dbReference type="InterPro" id="IPR000008">
    <property type="entry name" value="C2_dom"/>
</dbReference>
<dbReference type="SMART" id="SM00239">
    <property type="entry name" value="C2"/>
    <property type="match status" value="1"/>
</dbReference>
<dbReference type="CDD" id="cd00030">
    <property type="entry name" value="C2"/>
    <property type="match status" value="1"/>
</dbReference>
<evidence type="ECO:0000256" key="1">
    <source>
        <dbReference type="SAM" id="MobiDB-lite"/>
    </source>
</evidence>
<feature type="compositionally biased region" description="Low complexity" evidence="1">
    <location>
        <begin position="316"/>
        <end position="327"/>
    </location>
</feature>
<dbReference type="InterPro" id="IPR035892">
    <property type="entry name" value="C2_domain_sf"/>
</dbReference>
<accession>A0AAD5LNS2</accession>
<sequence length="530" mass="58733">MSPTADASTATVAPSPKPTRYTLLVNIHTADGLEHSRGKSFYCKLYVGEMSVAVAKASGHASSSAKSDAKLRACHSKVTRSARRTSASWDETLELALNDPQKELLSIRVKNQLPVYCPCIGACSIDLSRLRLGDDPPTLQTFALRADGEPAGSIELRLHLVRNVRRDPSTIEVKSAKERQKMWIGSAVRASDATPPQPTSTTLQQSAFTQYSTLEEAGVRQRSVPSLRSDVHTRRPTDSRPVRSREQREQEQIDLEEERREAEVLRNMRRDRLAQRGITVTEISVAEPPAPARSQPRRLPPPPPQPQQQRPEQHQPRLQRQHQPQPSENHIQHHLYLPIAHDAGDRRPPVIAPTPTSPVGSSASDASAHTRLSRPHSNSFNVATFERKNVAITSKDRNLPPPSAAASASTAKDPTRLCQSMPARPRSNSSRLSATSRSLDGSSFSSQFSYVPGSTQASLSDGSLGPEDAWVFDSSPPTHDARKQPRERPDARRPQQLHHLRSNSTSHSHPQRLRLHQRDNQIEDDDAYSF</sequence>
<dbReference type="Proteomes" id="UP001209570">
    <property type="component" value="Unassembled WGS sequence"/>
</dbReference>
<comment type="caution">
    <text evidence="3">The sequence shown here is derived from an EMBL/GenBank/DDBJ whole genome shotgun (WGS) entry which is preliminary data.</text>
</comment>
<name>A0AAD5LNS2_PYTIN</name>
<proteinExistence type="predicted"/>
<protein>
    <recommendedName>
        <fullName evidence="2">C2 domain-containing protein</fullName>
    </recommendedName>
</protein>